<proteinExistence type="predicted"/>
<organism evidence="2 3">
    <name type="scientific">Parelaphostrongylus tenuis</name>
    <name type="common">Meningeal worm</name>
    <dbReference type="NCBI Taxonomy" id="148309"/>
    <lineage>
        <taxon>Eukaryota</taxon>
        <taxon>Metazoa</taxon>
        <taxon>Ecdysozoa</taxon>
        <taxon>Nematoda</taxon>
        <taxon>Chromadorea</taxon>
        <taxon>Rhabditida</taxon>
        <taxon>Rhabditina</taxon>
        <taxon>Rhabditomorpha</taxon>
        <taxon>Strongyloidea</taxon>
        <taxon>Metastrongylidae</taxon>
        <taxon>Parelaphostrongylus</taxon>
    </lineage>
</organism>
<feature type="region of interest" description="Disordered" evidence="1">
    <location>
        <begin position="38"/>
        <end position="57"/>
    </location>
</feature>
<evidence type="ECO:0000256" key="1">
    <source>
        <dbReference type="SAM" id="MobiDB-lite"/>
    </source>
</evidence>
<dbReference type="EMBL" id="JAHQIW010007501">
    <property type="protein sequence ID" value="KAJ1375016.1"/>
    <property type="molecule type" value="Genomic_DNA"/>
</dbReference>
<evidence type="ECO:0000313" key="2">
    <source>
        <dbReference type="EMBL" id="KAJ1375016.1"/>
    </source>
</evidence>
<keyword evidence="3" id="KW-1185">Reference proteome</keyword>
<dbReference type="AlphaFoldDB" id="A0AAD5RF67"/>
<evidence type="ECO:0000313" key="3">
    <source>
        <dbReference type="Proteomes" id="UP001196413"/>
    </source>
</evidence>
<name>A0AAD5RF67_PARTN</name>
<protein>
    <submittedName>
        <fullName evidence="2">Uncharacterized protein</fullName>
    </submittedName>
</protein>
<accession>A0AAD5RF67</accession>
<dbReference type="PANTHER" id="PTHR31578">
    <property type="entry name" value="PROTEIN CBG21223-RELATED"/>
    <property type="match status" value="1"/>
</dbReference>
<sequence length="117" mass="13257">MENKTKEYFYKKASGPSLRCVEGNAYSILIRRKRAAPARTGFRPQRKLSAPFPDNPVRVPGQQNMYVALWHKNGKPIHGRAWNNKGGVECSFPYSKVELYGAKDLGGQSRFSPIRET</sequence>
<gene>
    <name evidence="2" type="ORF">KIN20_038239</name>
</gene>
<comment type="caution">
    <text evidence="2">The sequence shown here is derived from an EMBL/GenBank/DDBJ whole genome shotgun (WGS) entry which is preliminary data.</text>
</comment>
<dbReference type="Pfam" id="PF12150">
    <property type="entry name" value="MFP2b"/>
    <property type="match status" value="1"/>
</dbReference>
<dbReference type="SUPFAM" id="SSF141739">
    <property type="entry name" value="MFPT repeat-like"/>
    <property type="match status" value="1"/>
</dbReference>
<reference evidence="2" key="1">
    <citation type="submission" date="2021-06" db="EMBL/GenBank/DDBJ databases">
        <title>Parelaphostrongylus tenuis whole genome reference sequence.</title>
        <authorList>
            <person name="Garwood T.J."/>
            <person name="Larsen P.A."/>
            <person name="Fountain-Jones N.M."/>
            <person name="Garbe J.R."/>
            <person name="Macchietto M.G."/>
            <person name="Kania S.A."/>
            <person name="Gerhold R.W."/>
            <person name="Richards J.E."/>
            <person name="Wolf T.M."/>
        </authorList>
    </citation>
    <scope>NUCLEOTIDE SEQUENCE</scope>
    <source>
        <strain evidence="2">MNPRO001-30</strain>
        <tissue evidence="2">Meninges</tissue>
    </source>
</reference>
<dbReference type="Proteomes" id="UP001196413">
    <property type="component" value="Unassembled WGS sequence"/>
</dbReference>
<dbReference type="PANTHER" id="PTHR31578:SF3">
    <property type="entry name" value="NEMATODE SPECIFIC PEPTIDE FAMILY"/>
    <property type="match status" value="1"/>
</dbReference>
<dbReference type="InterPro" id="IPR021010">
    <property type="entry name" value="Cytosolic_motility_protein"/>
</dbReference>